<accession>A0ABU6VVD9</accession>
<evidence type="ECO:0000313" key="3">
    <source>
        <dbReference type="Proteomes" id="UP001341840"/>
    </source>
</evidence>
<gene>
    <name evidence="2" type="ORF">PIB30_095024</name>
</gene>
<sequence length="104" mass="12224">MICSLDTGVDSESQNDVSKTESRKKGTVRKEKNPEDDSESMESDTEEDSEEEEYHTTDLMYEIFSNKEFATLRQVYRIQVIPREWVIVPNEEKGINQYFQCVFL</sequence>
<dbReference type="EMBL" id="JASCZI010153176">
    <property type="protein sequence ID" value="MED6177129.1"/>
    <property type="molecule type" value="Genomic_DNA"/>
</dbReference>
<name>A0ABU6VVD9_9FABA</name>
<feature type="region of interest" description="Disordered" evidence="1">
    <location>
        <begin position="1"/>
        <end position="54"/>
    </location>
</feature>
<comment type="caution">
    <text evidence="2">The sequence shown here is derived from an EMBL/GenBank/DDBJ whole genome shotgun (WGS) entry which is preliminary data.</text>
</comment>
<keyword evidence="3" id="KW-1185">Reference proteome</keyword>
<feature type="compositionally biased region" description="Basic and acidic residues" evidence="1">
    <location>
        <begin position="18"/>
        <end position="35"/>
    </location>
</feature>
<protein>
    <submittedName>
        <fullName evidence="2">Uncharacterized protein</fullName>
    </submittedName>
</protein>
<reference evidence="2 3" key="1">
    <citation type="journal article" date="2023" name="Plants (Basel)">
        <title>Bridging the Gap: Combining Genomics and Transcriptomics Approaches to Understand Stylosanthes scabra, an Orphan Legume from the Brazilian Caatinga.</title>
        <authorList>
            <person name="Ferreira-Neto J.R.C."/>
            <person name="da Silva M.D."/>
            <person name="Binneck E."/>
            <person name="de Melo N.F."/>
            <person name="da Silva R.H."/>
            <person name="de Melo A.L.T.M."/>
            <person name="Pandolfi V."/>
            <person name="Bustamante F.O."/>
            <person name="Brasileiro-Vidal A.C."/>
            <person name="Benko-Iseppon A.M."/>
        </authorList>
    </citation>
    <scope>NUCLEOTIDE SEQUENCE [LARGE SCALE GENOMIC DNA]</scope>
    <source>
        <tissue evidence="2">Leaves</tissue>
    </source>
</reference>
<evidence type="ECO:0000313" key="2">
    <source>
        <dbReference type="EMBL" id="MED6177129.1"/>
    </source>
</evidence>
<feature type="compositionally biased region" description="Acidic residues" evidence="1">
    <location>
        <begin position="36"/>
        <end position="53"/>
    </location>
</feature>
<evidence type="ECO:0000256" key="1">
    <source>
        <dbReference type="SAM" id="MobiDB-lite"/>
    </source>
</evidence>
<dbReference type="Proteomes" id="UP001341840">
    <property type="component" value="Unassembled WGS sequence"/>
</dbReference>
<organism evidence="2 3">
    <name type="scientific">Stylosanthes scabra</name>
    <dbReference type="NCBI Taxonomy" id="79078"/>
    <lineage>
        <taxon>Eukaryota</taxon>
        <taxon>Viridiplantae</taxon>
        <taxon>Streptophyta</taxon>
        <taxon>Embryophyta</taxon>
        <taxon>Tracheophyta</taxon>
        <taxon>Spermatophyta</taxon>
        <taxon>Magnoliopsida</taxon>
        <taxon>eudicotyledons</taxon>
        <taxon>Gunneridae</taxon>
        <taxon>Pentapetalae</taxon>
        <taxon>rosids</taxon>
        <taxon>fabids</taxon>
        <taxon>Fabales</taxon>
        <taxon>Fabaceae</taxon>
        <taxon>Papilionoideae</taxon>
        <taxon>50 kb inversion clade</taxon>
        <taxon>dalbergioids sensu lato</taxon>
        <taxon>Dalbergieae</taxon>
        <taxon>Pterocarpus clade</taxon>
        <taxon>Stylosanthes</taxon>
    </lineage>
</organism>
<proteinExistence type="predicted"/>